<organism evidence="1 2">
    <name type="scientific">Ficus carica</name>
    <name type="common">Common fig</name>
    <dbReference type="NCBI Taxonomy" id="3494"/>
    <lineage>
        <taxon>Eukaryota</taxon>
        <taxon>Viridiplantae</taxon>
        <taxon>Streptophyta</taxon>
        <taxon>Embryophyta</taxon>
        <taxon>Tracheophyta</taxon>
        <taxon>Spermatophyta</taxon>
        <taxon>Magnoliopsida</taxon>
        <taxon>eudicotyledons</taxon>
        <taxon>Gunneridae</taxon>
        <taxon>Pentapetalae</taxon>
        <taxon>rosids</taxon>
        <taxon>fabids</taxon>
        <taxon>Rosales</taxon>
        <taxon>Moraceae</taxon>
        <taxon>Ficeae</taxon>
        <taxon>Ficus</taxon>
    </lineage>
</organism>
<proteinExistence type="predicted"/>
<evidence type="ECO:0000313" key="2">
    <source>
        <dbReference type="Proteomes" id="UP001187192"/>
    </source>
</evidence>
<dbReference type="Proteomes" id="UP001187192">
    <property type="component" value="Unassembled WGS sequence"/>
</dbReference>
<keyword evidence="2" id="KW-1185">Reference proteome</keyword>
<reference evidence="1" key="1">
    <citation type="submission" date="2023-07" db="EMBL/GenBank/DDBJ databases">
        <title>draft genome sequence of fig (Ficus carica).</title>
        <authorList>
            <person name="Takahashi T."/>
            <person name="Nishimura K."/>
        </authorList>
    </citation>
    <scope>NUCLEOTIDE SEQUENCE</scope>
</reference>
<protein>
    <submittedName>
        <fullName evidence="1">Uncharacterized protein</fullName>
    </submittedName>
</protein>
<comment type="caution">
    <text evidence="1">The sequence shown here is derived from an EMBL/GenBank/DDBJ whole genome shotgun (WGS) entry which is preliminary data.</text>
</comment>
<name>A0AA88DV68_FICCA</name>
<accession>A0AA88DV68</accession>
<gene>
    <name evidence="1" type="ORF">TIFTF001_031548</name>
</gene>
<sequence length="151" mass="15985">MVREMASSGCIVEILISCGKSIRHGGSPSVCIVEILFSHGRRGMIVVTSSLSGSLCFLSLVSPLGSSLGFAGEIRNRILPNFIAHPSLMSDEMPEILRSPLTPSSKEVGIVVNGGTNAIVHRRSRRSDEISPMAVVACPAPDEDLVTLVIS</sequence>
<dbReference type="EMBL" id="BTGU01000129">
    <property type="protein sequence ID" value="GMN62460.1"/>
    <property type="molecule type" value="Genomic_DNA"/>
</dbReference>
<evidence type="ECO:0000313" key="1">
    <source>
        <dbReference type="EMBL" id="GMN62460.1"/>
    </source>
</evidence>
<dbReference type="AlphaFoldDB" id="A0AA88DV68"/>